<dbReference type="PANTHER" id="PTHR34106">
    <property type="entry name" value="GLYCOSIDASE"/>
    <property type="match status" value="1"/>
</dbReference>
<evidence type="ECO:0000256" key="1">
    <source>
        <dbReference type="ARBA" id="ARBA00022676"/>
    </source>
</evidence>
<dbReference type="PIRSF" id="PIRSF016202">
    <property type="entry name" value="PH1107"/>
    <property type="match status" value="1"/>
</dbReference>
<dbReference type="PANTHER" id="PTHR34106:SF5">
    <property type="entry name" value="GLYCOSIDASE"/>
    <property type="match status" value="1"/>
</dbReference>
<dbReference type="EMBL" id="LAZR01000003">
    <property type="protein sequence ID" value="KKO11251.1"/>
    <property type="molecule type" value="Genomic_DNA"/>
</dbReference>
<dbReference type="AlphaFoldDB" id="A0A0F9W1R8"/>
<keyword evidence="1" id="KW-0328">Glycosyltransferase</keyword>
<dbReference type="SUPFAM" id="SSF75005">
    <property type="entry name" value="Arabinanase/levansucrase/invertase"/>
    <property type="match status" value="1"/>
</dbReference>
<name>A0A0F9W1R8_9ZZZZ</name>
<dbReference type="GO" id="GO:0016757">
    <property type="term" value="F:glycosyltransferase activity"/>
    <property type="evidence" value="ECO:0007669"/>
    <property type="project" value="UniProtKB-KW"/>
</dbReference>
<keyword evidence="2" id="KW-0808">Transferase</keyword>
<dbReference type="Pfam" id="PF04041">
    <property type="entry name" value="Glyco_hydro_130"/>
    <property type="match status" value="1"/>
</dbReference>
<protein>
    <recommendedName>
        <fullName evidence="4">Glycosidase</fullName>
    </recommendedName>
</protein>
<comment type="caution">
    <text evidence="3">The sequence shown here is derived from an EMBL/GenBank/DDBJ whole genome shotgun (WGS) entry which is preliminary data.</text>
</comment>
<organism evidence="3">
    <name type="scientific">marine sediment metagenome</name>
    <dbReference type="NCBI Taxonomy" id="412755"/>
    <lineage>
        <taxon>unclassified sequences</taxon>
        <taxon>metagenomes</taxon>
        <taxon>ecological metagenomes</taxon>
    </lineage>
</organism>
<dbReference type="CDD" id="cd08993">
    <property type="entry name" value="GH130"/>
    <property type="match status" value="1"/>
</dbReference>
<sequence length="325" mass="35244">MNDRFVGDVVQRCPGNPLVSLHDLPFRASDIWNAGVTEFDGDVLLLLTVETLQGHHQIYRAVGADGRNFVVDAEPFMAPLSGGRAGMYEGLGIRGPRITVLDGVYYLTYVAEGDHGLRLGLAKTSDFRSVERLGYISQVDVKGGALFPAKINGRYAVLKRPRPGASIWVSYSDDLEFWGDDDAVITPRGGYWDSTRVGVGMAPVLIDEGWLIIYYGEKVTSAGPLVRLGAAVLDRDDPSRVLARSNIPILSPREKYERIGNVPNVVFSCGGLLQDGQVHIYYGASDSCVCLGTADVRDIIDVCHEADPQEADTEAPAPTSGQSRS</sequence>
<dbReference type="InterPro" id="IPR023296">
    <property type="entry name" value="Glyco_hydro_beta-prop_sf"/>
</dbReference>
<proteinExistence type="predicted"/>
<evidence type="ECO:0000313" key="3">
    <source>
        <dbReference type="EMBL" id="KKO11251.1"/>
    </source>
</evidence>
<accession>A0A0F9W1R8</accession>
<reference evidence="3" key="1">
    <citation type="journal article" date="2015" name="Nature">
        <title>Complex archaea that bridge the gap between prokaryotes and eukaryotes.</title>
        <authorList>
            <person name="Spang A."/>
            <person name="Saw J.H."/>
            <person name="Jorgensen S.L."/>
            <person name="Zaremba-Niedzwiedzka K."/>
            <person name="Martijn J."/>
            <person name="Lind A.E."/>
            <person name="van Eijk R."/>
            <person name="Schleper C."/>
            <person name="Guy L."/>
            <person name="Ettema T.J."/>
        </authorList>
    </citation>
    <scope>NUCLEOTIDE SEQUENCE</scope>
</reference>
<evidence type="ECO:0000256" key="2">
    <source>
        <dbReference type="ARBA" id="ARBA00022679"/>
    </source>
</evidence>
<dbReference type="Gene3D" id="2.115.10.20">
    <property type="entry name" value="Glycosyl hydrolase domain, family 43"/>
    <property type="match status" value="1"/>
</dbReference>
<evidence type="ECO:0008006" key="4">
    <source>
        <dbReference type="Google" id="ProtNLM"/>
    </source>
</evidence>
<dbReference type="InterPro" id="IPR007184">
    <property type="entry name" value="Mannoside_phosphorylase"/>
</dbReference>
<gene>
    <name evidence="3" type="ORF">LCGC14_0017280</name>
</gene>